<proteinExistence type="predicted"/>
<dbReference type="Proteomes" id="UP001623384">
    <property type="component" value="Chromosome"/>
</dbReference>
<dbReference type="EMBL" id="CP148033">
    <property type="protein sequence ID" value="WXK94475.1"/>
    <property type="molecule type" value="Genomic_DNA"/>
</dbReference>
<keyword evidence="4" id="KW-1185">Reference proteome</keyword>
<evidence type="ECO:0000313" key="4">
    <source>
        <dbReference type="Proteomes" id="UP001623384"/>
    </source>
</evidence>
<feature type="domain" description="ARB-07466-like C-terminal" evidence="2">
    <location>
        <begin position="130"/>
        <end position="231"/>
    </location>
</feature>
<evidence type="ECO:0000259" key="2">
    <source>
        <dbReference type="Pfam" id="PF26571"/>
    </source>
</evidence>
<dbReference type="Pfam" id="PF26571">
    <property type="entry name" value="VldE"/>
    <property type="match status" value="1"/>
</dbReference>
<organism evidence="3 4">
    <name type="scientific">Pseudarthrobacter quantipunctorum</name>
    <dbReference type="NCBI Taxonomy" id="3128980"/>
    <lineage>
        <taxon>Bacteria</taxon>
        <taxon>Bacillati</taxon>
        <taxon>Actinomycetota</taxon>
        <taxon>Actinomycetes</taxon>
        <taxon>Micrococcales</taxon>
        <taxon>Micrococcaceae</taxon>
        <taxon>Pseudarthrobacter</taxon>
    </lineage>
</organism>
<accession>A0ABZ2RED1</accession>
<dbReference type="InterPro" id="IPR058593">
    <property type="entry name" value="ARB_07466-like_C"/>
</dbReference>
<gene>
    <name evidence="3" type="ORF">WHH00_06635</name>
</gene>
<name>A0ABZ2RED1_9MICC</name>
<feature type="region of interest" description="Disordered" evidence="1">
    <location>
        <begin position="104"/>
        <end position="131"/>
    </location>
</feature>
<evidence type="ECO:0000256" key="1">
    <source>
        <dbReference type="SAM" id="MobiDB-lite"/>
    </source>
</evidence>
<reference evidence="3 4" key="1">
    <citation type="submission" date="2024-03" db="EMBL/GenBank/DDBJ databases">
        <title>Rhodococcus navarretei sp. nov. and Pseudarthrobacter quantumdoti sp. nov., two new species with the ability to biosynthesize Quantum Dots isolated from soil samples at Union Glacier, Antarctica.</title>
        <authorList>
            <person name="Vargas M."/>
        </authorList>
    </citation>
    <scope>NUCLEOTIDE SEQUENCE [LARGE SCALE GENOMIC DNA]</scope>
    <source>
        <strain evidence="3 4">RC-2-3</strain>
    </source>
</reference>
<protein>
    <recommendedName>
        <fullName evidence="2">ARB-07466-like C-terminal domain-containing protein</fullName>
    </recommendedName>
</protein>
<sequence>MLNSDRTRDSRRGPLRLLPGFLVFVLLASALVLLAPGLPSGLRGAGGSLVWNPECVVETPDGKVGLNREEAQRATTAVALLASGVQPPDTSGIDAAALEQLAAGPSDDAGPSLSCRGSATSGLGEEPLTATGLTPRAERLRAAMTEVFGSQSLGGFAPGGVGQGHGADSTHYDGRAVDVFFRPVTEENRRAGWVLAHWLVAHAGALDIQYVIFDDRFWSVHSSRGQWQEYRAPEPRNEILRHLDHVHVDVLAGGSG</sequence>
<evidence type="ECO:0000313" key="3">
    <source>
        <dbReference type="EMBL" id="WXK94475.1"/>
    </source>
</evidence>
<dbReference type="RefSeq" id="WP_406637524.1">
    <property type="nucleotide sequence ID" value="NZ_CP148033.1"/>
</dbReference>